<name>A0A0A2XVQ0_9PAST</name>
<gene>
    <name evidence="1" type="ORF">JP36_10230</name>
</gene>
<organism evidence="1 2">
    <name type="scientific">Gallibacterium genomosp. 1</name>
    <dbReference type="NCBI Taxonomy" id="155515"/>
    <lineage>
        <taxon>Bacteria</taxon>
        <taxon>Pseudomonadati</taxon>
        <taxon>Pseudomonadota</taxon>
        <taxon>Gammaproteobacteria</taxon>
        <taxon>Pasteurellales</taxon>
        <taxon>Pasteurellaceae</taxon>
        <taxon>Gallibacterium</taxon>
    </lineage>
</organism>
<dbReference type="EMBL" id="JPXX01000029">
    <property type="protein sequence ID" value="KGQ36496.1"/>
    <property type="molecule type" value="Genomic_DNA"/>
</dbReference>
<evidence type="ECO:0008006" key="3">
    <source>
        <dbReference type="Google" id="ProtNLM"/>
    </source>
</evidence>
<dbReference type="InterPro" id="IPR024400">
    <property type="entry name" value="DUF2635"/>
</dbReference>
<accession>A0A0A2XVQ0</accession>
<comment type="caution">
    <text evidence="1">The sequence shown here is derived from an EMBL/GenBank/DDBJ whole genome shotgun (WGS) entry which is preliminary data.</text>
</comment>
<evidence type="ECO:0000313" key="1">
    <source>
        <dbReference type="EMBL" id="KGQ36496.1"/>
    </source>
</evidence>
<dbReference type="Pfam" id="PF10948">
    <property type="entry name" value="DUF2635"/>
    <property type="match status" value="1"/>
</dbReference>
<dbReference type="Proteomes" id="UP000030539">
    <property type="component" value="Unassembled WGS sequence"/>
</dbReference>
<dbReference type="STRING" id="155515.JP36_10230"/>
<reference evidence="1 2" key="1">
    <citation type="submission" date="2014-08" db="EMBL/GenBank/DDBJ databases">
        <title>Chaperone-usher fimbriae in a diverse selection of Gallibacterium genomes.</title>
        <authorList>
            <person name="Kudirkiene E."/>
            <person name="Bager R.J."/>
            <person name="Johnson T.J."/>
            <person name="Bojesen A.M."/>
        </authorList>
    </citation>
    <scope>NUCLEOTIDE SEQUENCE [LARGE SCALE GENOMIC DNA]</scope>
    <source>
        <strain evidence="1 2">CCM5974</strain>
    </source>
</reference>
<dbReference type="RefSeq" id="WP_039174325.1">
    <property type="nucleotide sequence ID" value="NZ_JPXX01000029.1"/>
</dbReference>
<dbReference type="eggNOG" id="ENOG5033AC3">
    <property type="taxonomic scope" value="Bacteria"/>
</dbReference>
<protein>
    <recommendedName>
        <fullName evidence="3">DUF2635 domain-containing protein</fullName>
    </recommendedName>
</protein>
<sequence>MKVKAKNGIKVPKENSPFSYIEQEPVEIEATLYYQRRIADGDLIVVTETTRTTRKEVKND</sequence>
<proteinExistence type="predicted"/>
<evidence type="ECO:0000313" key="2">
    <source>
        <dbReference type="Proteomes" id="UP000030539"/>
    </source>
</evidence>
<dbReference type="AlphaFoldDB" id="A0A0A2XVQ0"/>